<protein>
    <submittedName>
        <fullName evidence="1">Uncharacterized protein</fullName>
    </submittedName>
</protein>
<comment type="caution">
    <text evidence="1">The sequence shown here is derived from an EMBL/GenBank/DDBJ whole genome shotgun (WGS) entry which is preliminary data.</text>
</comment>
<organism evidence="1 2">
    <name type="scientific">Tritrichomonas musculus</name>
    <dbReference type="NCBI Taxonomy" id="1915356"/>
    <lineage>
        <taxon>Eukaryota</taxon>
        <taxon>Metamonada</taxon>
        <taxon>Parabasalia</taxon>
        <taxon>Tritrichomonadida</taxon>
        <taxon>Tritrichomonadidae</taxon>
        <taxon>Tritrichomonas</taxon>
    </lineage>
</organism>
<dbReference type="Pfam" id="PF13306">
    <property type="entry name" value="LRR_5"/>
    <property type="match status" value="1"/>
</dbReference>
<dbReference type="InterPro" id="IPR032675">
    <property type="entry name" value="LRR_dom_sf"/>
</dbReference>
<evidence type="ECO:0000313" key="2">
    <source>
        <dbReference type="Proteomes" id="UP001470230"/>
    </source>
</evidence>
<dbReference type="EMBL" id="JAPFFF010000014">
    <property type="protein sequence ID" value="KAK8870192.1"/>
    <property type="molecule type" value="Genomic_DNA"/>
</dbReference>
<dbReference type="InterPro" id="IPR026906">
    <property type="entry name" value="LRR_5"/>
</dbReference>
<reference evidence="1 2" key="1">
    <citation type="submission" date="2024-04" db="EMBL/GenBank/DDBJ databases">
        <title>Tritrichomonas musculus Genome.</title>
        <authorList>
            <person name="Alves-Ferreira E."/>
            <person name="Grigg M."/>
            <person name="Lorenzi H."/>
            <person name="Galac M."/>
        </authorList>
    </citation>
    <scope>NUCLEOTIDE SEQUENCE [LARGE SCALE GENOMIC DNA]</scope>
    <source>
        <strain evidence="1 2">EAF2021</strain>
    </source>
</reference>
<name>A0ABR2IXA2_9EUKA</name>
<dbReference type="Proteomes" id="UP001470230">
    <property type="component" value="Unassembled WGS sequence"/>
</dbReference>
<proteinExistence type="predicted"/>
<sequence length="86" mass="9700">MFIFEEKKIQFQVTKIKERSFFGCFSLKCIDIPPSVTLINESALEDCSSLVIIKNPLSVTKIQECSFSNCSSLTEIQISSTIEDDI</sequence>
<keyword evidence="2" id="KW-1185">Reference proteome</keyword>
<gene>
    <name evidence="1" type="ORF">M9Y10_008069</name>
</gene>
<dbReference type="SUPFAM" id="SSF52058">
    <property type="entry name" value="L domain-like"/>
    <property type="match status" value="1"/>
</dbReference>
<accession>A0ABR2IXA2</accession>
<dbReference type="Gene3D" id="3.80.10.10">
    <property type="entry name" value="Ribonuclease Inhibitor"/>
    <property type="match status" value="1"/>
</dbReference>
<evidence type="ECO:0000313" key="1">
    <source>
        <dbReference type="EMBL" id="KAK8870192.1"/>
    </source>
</evidence>